<organism evidence="4 5">
    <name type="scientific">Lactobacillus kalixensis DSM 16043</name>
    <dbReference type="NCBI Taxonomy" id="1423763"/>
    <lineage>
        <taxon>Bacteria</taxon>
        <taxon>Bacillati</taxon>
        <taxon>Bacillota</taxon>
        <taxon>Bacilli</taxon>
        <taxon>Lactobacillales</taxon>
        <taxon>Lactobacillaceae</taxon>
        <taxon>Lactobacillus</taxon>
    </lineage>
</organism>
<dbReference type="PATRIC" id="fig|1423763.3.peg.1975"/>
<evidence type="ECO:0000313" key="4">
    <source>
        <dbReference type="EMBL" id="KRL90487.1"/>
    </source>
</evidence>
<feature type="chain" id="PRO_5038748923" description="S-layer protein C-terminal domain-containing protein" evidence="2">
    <location>
        <begin position="24"/>
        <end position="231"/>
    </location>
</feature>
<evidence type="ECO:0000256" key="1">
    <source>
        <dbReference type="SAM" id="MobiDB-lite"/>
    </source>
</evidence>
<protein>
    <recommendedName>
        <fullName evidence="3">S-layer protein C-terminal domain-containing protein</fullName>
    </recommendedName>
</protein>
<keyword evidence="5" id="KW-1185">Reference proteome</keyword>
<name>A0A0R1UAT8_9LACO</name>
<feature type="compositionally biased region" description="Basic residues" evidence="1">
    <location>
        <begin position="150"/>
        <end position="159"/>
    </location>
</feature>
<comment type="caution">
    <text evidence="4">The sequence shown here is derived from an EMBL/GenBank/DDBJ whole genome shotgun (WGS) entry which is preliminary data.</text>
</comment>
<dbReference type="STRING" id="1423763.FC46_GL001932"/>
<evidence type="ECO:0000313" key="5">
    <source>
        <dbReference type="Proteomes" id="UP000051036"/>
    </source>
</evidence>
<keyword evidence="2" id="KW-0732">Signal</keyword>
<dbReference type="InterPro" id="IPR024968">
    <property type="entry name" value="SlpA_C_lactobacillus"/>
</dbReference>
<feature type="compositionally biased region" description="Basic residues" evidence="1">
    <location>
        <begin position="131"/>
        <end position="142"/>
    </location>
</feature>
<accession>A0A0R1UAT8</accession>
<dbReference type="Pfam" id="PF03217">
    <property type="entry name" value="SlpA"/>
    <property type="match status" value="1"/>
</dbReference>
<feature type="region of interest" description="Disordered" evidence="1">
    <location>
        <begin position="119"/>
        <end position="165"/>
    </location>
</feature>
<dbReference type="Proteomes" id="UP000051036">
    <property type="component" value="Unassembled WGS sequence"/>
</dbReference>
<reference evidence="4 5" key="1">
    <citation type="journal article" date="2015" name="Genome Announc.">
        <title>Expanding the biotechnology potential of lactobacilli through comparative genomics of 213 strains and associated genera.</title>
        <authorList>
            <person name="Sun Z."/>
            <person name="Harris H.M."/>
            <person name="McCann A."/>
            <person name="Guo C."/>
            <person name="Argimon S."/>
            <person name="Zhang W."/>
            <person name="Yang X."/>
            <person name="Jeffery I.B."/>
            <person name="Cooney J.C."/>
            <person name="Kagawa T.F."/>
            <person name="Liu W."/>
            <person name="Song Y."/>
            <person name="Salvetti E."/>
            <person name="Wrobel A."/>
            <person name="Rasinkangas P."/>
            <person name="Parkhill J."/>
            <person name="Rea M.C."/>
            <person name="O'Sullivan O."/>
            <person name="Ritari J."/>
            <person name="Douillard F.P."/>
            <person name="Paul Ross R."/>
            <person name="Yang R."/>
            <person name="Briner A.E."/>
            <person name="Felis G.E."/>
            <person name="de Vos W.M."/>
            <person name="Barrangou R."/>
            <person name="Klaenhammer T.R."/>
            <person name="Caufield P.W."/>
            <person name="Cui Y."/>
            <person name="Zhang H."/>
            <person name="O'Toole P.W."/>
        </authorList>
    </citation>
    <scope>NUCLEOTIDE SEQUENCE [LARGE SCALE GENOMIC DNA]</scope>
    <source>
        <strain evidence="4 5">DSM 16043</strain>
    </source>
</reference>
<sequence length="231" mass="24933">MKLSRKLVMVSAAAILGVSPVVGTTLASNATVQAASTIYNTDGKNSKVKTVKSVRFVDRNGKKTNKTAPKGGSYTIWNVKKIGNETYLSIQTDYKYWLPASAVKGSVQYKDGSSNVTLNLNGSQASSSKSKSTKKATSKKTTTKSTTSKKSTKSSKTTKKVSSTPLVTTKKTRVYDENGKLAKTYMGSKKWTTIGKGVKIMGHGTETINGTKYYALEPNHFYILASDVKAR</sequence>
<feature type="domain" description="S-layer protein C-terminal" evidence="3">
    <location>
        <begin position="159"/>
        <end position="226"/>
    </location>
</feature>
<dbReference type="OrthoDB" id="2329530at2"/>
<feature type="signal peptide" evidence="2">
    <location>
        <begin position="1"/>
        <end position="23"/>
    </location>
</feature>
<dbReference type="EMBL" id="AZFM01000009">
    <property type="protein sequence ID" value="KRL90487.1"/>
    <property type="molecule type" value="Genomic_DNA"/>
</dbReference>
<evidence type="ECO:0000256" key="2">
    <source>
        <dbReference type="SAM" id="SignalP"/>
    </source>
</evidence>
<gene>
    <name evidence="4" type="ORF">FC46_GL001932</name>
</gene>
<dbReference type="RefSeq" id="WP_057798171.1">
    <property type="nucleotide sequence ID" value="NZ_AZFM01000009.1"/>
</dbReference>
<dbReference type="AlphaFoldDB" id="A0A0R1UAT8"/>
<evidence type="ECO:0000259" key="3">
    <source>
        <dbReference type="Pfam" id="PF03217"/>
    </source>
</evidence>
<proteinExistence type="predicted"/>